<keyword evidence="2" id="KW-1003">Cell membrane</keyword>
<comment type="caution">
    <text evidence="7">The sequence shown here is derived from an EMBL/GenBank/DDBJ whole genome shotgun (WGS) entry which is preliminary data.</text>
</comment>
<reference evidence="7" key="2">
    <citation type="submission" date="2020-09" db="EMBL/GenBank/DDBJ databases">
        <authorList>
            <person name="Sun Q."/>
            <person name="Kim S."/>
        </authorList>
    </citation>
    <scope>NUCLEOTIDE SEQUENCE</scope>
    <source>
        <strain evidence="7">KCTC 42249</strain>
    </source>
</reference>
<keyword evidence="8" id="KW-1185">Reference proteome</keyword>
<evidence type="ECO:0000313" key="7">
    <source>
        <dbReference type="EMBL" id="GHD24379.1"/>
    </source>
</evidence>
<keyword evidence="3 6" id="KW-0812">Transmembrane</keyword>
<organism evidence="7 8">
    <name type="scientific">Tianweitania populi</name>
    <dbReference type="NCBI Taxonomy" id="1607949"/>
    <lineage>
        <taxon>Bacteria</taxon>
        <taxon>Pseudomonadati</taxon>
        <taxon>Pseudomonadota</taxon>
        <taxon>Alphaproteobacteria</taxon>
        <taxon>Hyphomicrobiales</taxon>
        <taxon>Phyllobacteriaceae</taxon>
        <taxon>Tianweitania</taxon>
    </lineage>
</organism>
<evidence type="ECO:0000256" key="3">
    <source>
        <dbReference type="ARBA" id="ARBA00022692"/>
    </source>
</evidence>
<proteinExistence type="predicted"/>
<evidence type="ECO:0000256" key="4">
    <source>
        <dbReference type="ARBA" id="ARBA00022989"/>
    </source>
</evidence>
<feature type="transmembrane region" description="Helical" evidence="6">
    <location>
        <begin position="66"/>
        <end position="90"/>
    </location>
</feature>
<dbReference type="GO" id="GO:0005886">
    <property type="term" value="C:plasma membrane"/>
    <property type="evidence" value="ECO:0007669"/>
    <property type="project" value="UniProtKB-SubCell"/>
</dbReference>
<name>A0A8J3DTT1_9HYPH</name>
<evidence type="ECO:0000256" key="2">
    <source>
        <dbReference type="ARBA" id="ARBA00022475"/>
    </source>
</evidence>
<keyword evidence="5 6" id="KW-0472">Membrane</keyword>
<dbReference type="RefSeq" id="WP_189507586.1">
    <property type="nucleotide sequence ID" value="NZ_BMZQ01000007.1"/>
</dbReference>
<keyword evidence="4 6" id="KW-1133">Transmembrane helix</keyword>
<feature type="transmembrane region" description="Helical" evidence="6">
    <location>
        <begin position="30"/>
        <end position="54"/>
    </location>
</feature>
<evidence type="ECO:0008006" key="9">
    <source>
        <dbReference type="Google" id="ProtNLM"/>
    </source>
</evidence>
<dbReference type="Pfam" id="PF03626">
    <property type="entry name" value="COX4_pro"/>
    <property type="match status" value="1"/>
</dbReference>
<gene>
    <name evidence="7" type="ORF">GCM10016234_40520</name>
</gene>
<dbReference type="Proteomes" id="UP000630142">
    <property type="component" value="Unassembled WGS sequence"/>
</dbReference>
<evidence type="ECO:0000256" key="1">
    <source>
        <dbReference type="ARBA" id="ARBA00004651"/>
    </source>
</evidence>
<evidence type="ECO:0000256" key="6">
    <source>
        <dbReference type="SAM" id="Phobius"/>
    </source>
</evidence>
<evidence type="ECO:0000256" key="5">
    <source>
        <dbReference type="ARBA" id="ARBA00023136"/>
    </source>
</evidence>
<dbReference type="EMBL" id="BMZQ01000007">
    <property type="protein sequence ID" value="GHD24379.1"/>
    <property type="molecule type" value="Genomic_DNA"/>
</dbReference>
<sequence length="95" mass="9866">MSMIAKAWLALMALTGGTLAVVSLADHLPHGLLAFTVFAVAGVKAWLILVYFVGIGRDASGWRTILVVYLMILCGLLVAFIALSCASAGLCPATS</sequence>
<protein>
    <recommendedName>
        <fullName evidence="9">Oxidase</fullName>
    </recommendedName>
</protein>
<comment type="subcellular location">
    <subcellularLocation>
        <location evidence="1">Cell membrane</location>
        <topology evidence="1">Multi-pass membrane protein</topology>
    </subcellularLocation>
</comment>
<dbReference type="InterPro" id="IPR005171">
    <property type="entry name" value="Cyt_c_oxidase_su4_prok"/>
</dbReference>
<accession>A0A8J3DTT1</accession>
<reference evidence="7" key="1">
    <citation type="journal article" date="2014" name="Int. J. Syst. Evol. Microbiol.">
        <title>Complete genome sequence of Corynebacterium casei LMG S-19264T (=DSM 44701T), isolated from a smear-ripened cheese.</title>
        <authorList>
            <consortium name="US DOE Joint Genome Institute (JGI-PGF)"/>
            <person name="Walter F."/>
            <person name="Albersmeier A."/>
            <person name="Kalinowski J."/>
            <person name="Ruckert C."/>
        </authorList>
    </citation>
    <scope>NUCLEOTIDE SEQUENCE</scope>
    <source>
        <strain evidence="7">KCTC 42249</strain>
    </source>
</reference>
<evidence type="ECO:0000313" key="8">
    <source>
        <dbReference type="Proteomes" id="UP000630142"/>
    </source>
</evidence>
<dbReference type="AlphaFoldDB" id="A0A8J3DTT1"/>